<dbReference type="GO" id="GO:0016020">
    <property type="term" value="C:membrane"/>
    <property type="evidence" value="ECO:0007669"/>
    <property type="project" value="UniProtKB-SubCell"/>
</dbReference>
<reference evidence="6 7" key="1">
    <citation type="journal article" date="2018" name="Biotechnol. Adv.">
        <title>Improved genomic resources and new bioinformatic workflow for the carcinogenic parasite Clonorchis sinensis: Biotechnological implications.</title>
        <authorList>
            <person name="Wang D."/>
            <person name="Korhonen P.K."/>
            <person name="Gasser R.B."/>
            <person name="Young N.D."/>
        </authorList>
    </citation>
    <scope>NUCLEOTIDE SEQUENCE [LARGE SCALE GENOMIC DNA]</scope>
    <source>
        <strain evidence="6">Cs-k2</strain>
    </source>
</reference>
<dbReference type="InterPro" id="IPR017452">
    <property type="entry name" value="GPCR_Rhodpsn_7TM"/>
</dbReference>
<comment type="caution">
    <text evidence="6">The sequence shown here is derived from an EMBL/GenBank/DDBJ whole genome shotgun (WGS) entry which is preliminary data.</text>
</comment>
<evidence type="ECO:0000313" key="6">
    <source>
        <dbReference type="EMBL" id="KAG5444706.1"/>
    </source>
</evidence>
<gene>
    <name evidence="6" type="ORF">CSKR_107756</name>
</gene>
<evidence type="ECO:0000256" key="2">
    <source>
        <dbReference type="ARBA" id="ARBA00022692"/>
    </source>
</evidence>
<proteinExistence type="predicted"/>
<dbReference type="GO" id="GO:0004930">
    <property type="term" value="F:G protein-coupled receptor activity"/>
    <property type="evidence" value="ECO:0007669"/>
    <property type="project" value="InterPro"/>
</dbReference>
<dbReference type="SUPFAM" id="SSF81321">
    <property type="entry name" value="Family A G protein-coupled receptor-like"/>
    <property type="match status" value="1"/>
</dbReference>
<evidence type="ECO:0000256" key="1">
    <source>
        <dbReference type="ARBA" id="ARBA00004370"/>
    </source>
</evidence>
<feature type="domain" description="G-protein coupled receptors family 1 profile" evidence="5">
    <location>
        <begin position="67"/>
        <end position="334"/>
    </location>
</feature>
<evidence type="ECO:0000259" key="5">
    <source>
        <dbReference type="PROSITE" id="PS50262"/>
    </source>
</evidence>
<organism evidence="6 7">
    <name type="scientific">Clonorchis sinensis</name>
    <name type="common">Chinese liver fluke</name>
    <dbReference type="NCBI Taxonomy" id="79923"/>
    <lineage>
        <taxon>Eukaryota</taxon>
        <taxon>Metazoa</taxon>
        <taxon>Spiralia</taxon>
        <taxon>Lophotrochozoa</taxon>
        <taxon>Platyhelminthes</taxon>
        <taxon>Trematoda</taxon>
        <taxon>Digenea</taxon>
        <taxon>Opisthorchiida</taxon>
        <taxon>Opisthorchiata</taxon>
        <taxon>Opisthorchiidae</taxon>
        <taxon>Clonorchis</taxon>
    </lineage>
</organism>
<dbReference type="PANTHER" id="PTHR46641">
    <property type="entry name" value="FMRFAMIDE RECEPTOR-RELATED"/>
    <property type="match status" value="1"/>
</dbReference>
<reference evidence="6 7" key="2">
    <citation type="journal article" date="2021" name="Genomics">
        <title>High-quality reference genome for Clonorchis sinensis.</title>
        <authorList>
            <person name="Young N.D."/>
            <person name="Stroehlein A.J."/>
            <person name="Kinkar L."/>
            <person name="Wang T."/>
            <person name="Sohn W.M."/>
            <person name="Chang B.C.H."/>
            <person name="Kaur P."/>
            <person name="Weisz D."/>
            <person name="Dudchenko O."/>
            <person name="Aiden E.L."/>
            <person name="Korhonen P.K."/>
            <person name="Gasser R.B."/>
        </authorList>
    </citation>
    <scope>NUCLEOTIDE SEQUENCE [LARGE SCALE GENOMIC DNA]</scope>
    <source>
        <strain evidence="6">Cs-k2</strain>
    </source>
</reference>
<evidence type="ECO:0000256" key="3">
    <source>
        <dbReference type="ARBA" id="ARBA00022989"/>
    </source>
</evidence>
<dbReference type="Gene3D" id="1.20.1070.10">
    <property type="entry name" value="Rhodopsin 7-helix transmembrane proteins"/>
    <property type="match status" value="1"/>
</dbReference>
<sequence length="372" mass="42153">MASVGEFSVYNHTNWPYVDSPWDLLEPCREVELGLPESSQTKCVISSILGNWSAYVLPSVCSVGFVGSVAIAVALFAHPGRLTRQVLFISFMLLGNAGTNISFAWFWMFPAKGLPFVTNGTVYYFMPYDSFAACLLFRSVYSFTSTMSVNFLLLASVDRFMIIYFPLKYATMSKRYGWYVSGCTILLSIVLIIPVTAQISLHHVGDKLICWFNSDNTFMEIYHIMISNCAVVQPLLTGLFNLAFFIRIRRTILKRSSKNWTKSERAQVRASLLLLILSAIYLLFSAPQTIAYIAAFILSRKNSGVDSAARLAYNIADIGWNLYFLRELANILALFWFNSIIRQLFLSLLPWIPKSWIDTDVETTVITEKPQH</sequence>
<dbReference type="Pfam" id="PF00001">
    <property type="entry name" value="7tm_1"/>
    <property type="match status" value="1"/>
</dbReference>
<evidence type="ECO:0000313" key="7">
    <source>
        <dbReference type="Proteomes" id="UP000286415"/>
    </source>
</evidence>
<evidence type="ECO:0000256" key="4">
    <source>
        <dbReference type="ARBA" id="ARBA00023136"/>
    </source>
</evidence>
<dbReference type="AlphaFoldDB" id="A0A419Q7F7"/>
<comment type="subcellular location">
    <subcellularLocation>
        <location evidence="1">Membrane</location>
    </subcellularLocation>
</comment>
<dbReference type="OrthoDB" id="6240264at2759"/>
<dbReference type="InterPro" id="IPR052954">
    <property type="entry name" value="GPCR-Ligand_Int"/>
</dbReference>
<keyword evidence="2" id="KW-0812">Transmembrane</keyword>
<keyword evidence="3" id="KW-1133">Transmembrane helix</keyword>
<keyword evidence="7" id="KW-1185">Reference proteome</keyword>
<dbReference type="InterPro" id="IPR000276">
    <property type="entry name" value="GPCR_Rhodpsn"/>
</dbReference>
<protein>
    <recommendedName>
        <fullName evidence="5">G-protein coupled receptors family 1 profile domain-containing protein</fullName>
    </recommendedName>
</protein>
<name>A0A419Q7F7_CLOSI</name>
<dbReference type="PANTHER" id="PTHR46641:SF2">
    <property type="entry name" value="FMRFAMIDE RECEPTOR"/>
    <property type="match status" value="1"/>
</dbReference>
<dbReference type="EMBL" id="NIRI02000056">
    <property type="protein sequence ID" value="KAG5444706.1"/>
    <property type="molecule type" value="Genomic_DNA"/>
</dbReference>
<dbReference type="CDD" id="cd00637">
    <property type="entry name" value="7tm_classA_rhodopsin-like"/>
    <property type="match status" value="1"/>
</dbReference>
<accession>A0A419Q7F7</accession>
<dbReference type="Proteomes" id="UP000286415">
    <property type="component" value="Unassembled WGS sequence"/>
</dbReference>
<dbReference type="InParanoid" id="A0A419Q7F7"/>
<dbReference type="PROSITE" id="PS50262">
    <property type="entry name" value="G_PROTEIN_RECEP_F1_2"/>
    <property type="match status" value="1"/>
</dbReference>
<keyword evidence="4" id="KW-0472">Membrane</keyword>